<keyword evidence="1" id="KW-0732">Signal</keyword>
<dbReference type="PANTHER" id="PTHR36573:SF1">
    <property type="entry name" value="INTERMEMBRANE PHOSPHOLIPID TRANSPORT SYSTEM BINDING PROTEIN MLAC"/>
    <property type="match status" value="1"/>
</dbReference>
<dbReference type="RefSeq" id="WP_208009960.1">
    <property type="nucleotide sequence ID" value="NZ_CP071796.1"/>
</dbReference>
<feature type="signal peptide" evidence="1">
    <location>
        <begin position="1"/>
        <end position="30"/>
    </location>
</feature>
<dbReference type="Gene3D" id="1.10.10.640">
    <property type="entry name" value="phospholipid-binding protein"/>
    <property type="match status" value="1"/>
</dbReference>
<dbReference type="InterPro" id="IPR006311">
    <property type="entry name" value="TAT_signal"/>
</dbReference>
<dbReference type="Pfam" id="PF05494">
    <property type="entry name" value="MlaC"/>
    <property type="match status" value="1"/>
</dbReference>
<gene>
    <name evidence="2" type="ORF">J1M35_03890</name>
</gene>
<dbReference type="PANTHER" id="PTHR36573">
    <property type="entry name" value="INTERMEMBRANE PHOSPHOLIPID TRANSPORT SYSTEM BINDING PROTEIN MLAC"/>
    <property type="match status" value="1"/>
</dbReference>
<accession>A0A975CJ61</accession>
<reference evidence="2" key="1">
    <citation type="submission" date="2021-03" db="EMBL/GenBank/DDBJ databases">
        <title>Ottowia sp. 27C isolated from the cloaca of a Giant Asian pond turtle (Heosemys grandis).</title>
        <authorList>
            <person name="Spergser J."/>
            <person name="Busse H.-J."/>
        </authorList>
    </citation>
    <scope>NUCLEOTIDE SEQUENCE</scope>
    <source>
        <strain evidence="2">27C</strain>
    </source>
</reference>
<dbReference type="PROSITE" id="PS51318">
    <property type="entry name" value="TAT"/>
    <property type="match status" value="1"/>
</dbReference>
<dbReference type="KEGG" id="otd:J1M35_03890"/>
<dbReference type="EMBL" id="CP071796">
    <property type="protein sequence ID" value="QTD46061.1"/>
    <property type="molecule type" value="Genomic_DNA"/>
</dbReference>
<dbReference type="AlphaFoldDB" id="A0A975CJ61"/>
<evidence type="ECO:0000313" key="2">
    <source>
        <dbReference type="EMBL" id="QTD46061.1"/>
    </source>
</evidence>
<proteinExistence type="predicted"/>
<organism evidence="2 3">
    <name type="scientific">Ottowia testudinis</name>
    <dbReference type="NCBI Taxonomy" id="2816950"/>
    <lineage>
        <taxon>Bacteria</taxon>
        <taxon>Pseudomonadati</taxon>
        <taxon>Pseudomonadota</taxon>
        <taxon>Betaproteobacteria</taxon>
        <taxon>Burkholderiales</taxon>
        <taxon>Comamonadaceae</taxon>
        <taxon>Ottowia</taxon>
    </lineage>
</organism>
<keyword evidence="3" id="KW-1185">Reference proteome</keyword>
<feature type="chain" id="PRO_5036847147" evidence="1">
    <location>
        <begin position="31"/>
        <end position="217"/>
    </location>
</feature>
<dbReference type="InterPro" id="IPR008869">
    <property type="entry name" value="MlaC/ttg2D"/>
</dbReference>
<dbReference type="Gene3D" id="3.10.450.50">
    <property type="match status" value="1"/>
</dbReference>
<dbReference type="Proteomes" id="UP000663903">
    <property type="component" value="Chromosome"/>
</dbReference>
<dbReference type="PIRSF" id="PIRSF004649">
    <property type="entry name" value="MlaC"/>
    <property type="match status" value="1"/>
</dbReference>
<evidence type="ECO:0000256" key="1">
    <source>
        <dbReference type="SAM" id="SignalP"/>
    </source>
</evidence>
<protein>
    <submittedName>
        <fullName evidence="2">ABC transporter substrate-binding protein</fullName>
    </submittedName>
</protein>
<name>A0A975CJ61_9BURK</name>
<sequence length="217" mass="23557">MTLIPRRTLVQLAAGVLGALTLSAAPFAHAQEEAPNAMIGRLTGEVLDTIKSDKALQGGDINRIMSVVDAKIMPNVNFTRMTAAATGPAWRQATAQQRQRLQQEFKTLLVHTYAGALRQVKNQTVDVLPLRAGAADKELVVRTLIRGQGDPVQVDYRMEKTPGQAPGWKIYDLNVVGVWLVDNYRPQFAQQINAGGVDALIKSLSERNATNSAGDKS</sequence>
<evidence type="ECO:0000313" key="3">
    <source>
        <dbReference type="Proteomes" id="UP000663903"/>
    </source>
</evidence>